<dbReference type="PANTHER" id="PTHR33124:SF5">
    <property type="entry name" value="TRANSCRIPTION FACTOR IBH1-LIKE 1"/>
    <property type="match status" value="1"/>
</dbReference>
<dbReference type="HOGENOM" id="CLU_088059_2_0_1"/>
<feature type="domain" description="IBH1-like N-terminal" evidence="3">
    <location>
        <begin position="6"/>
        <end position="66"/>
    </location>
</feature>
<accession>W1PHT5</accession>
<dbReference type="KEGG" id="atr:18435378"/>
<reference evidence="5" key="1">
    <citation type="journal article" date="2013" name="Science">
        <title>The Amborella genome and the evolution of flowering plants.</title>
        <authorList>
            <consortium name="Amborella Genome Project"/>
        </authorList>
    </citation>
    <scope>NUCLEOTIDE SEQUENCE [LARGE SCALE GENOMIC DNA]</scope>
</reference>
<organism evidence="4 5">
    <name type="scientific">Amborella trichopoda</name>
    <dbReference type="NCBI Taxonomy" id="13333"/>
    <lineage>
        <taxon>Eukaryota</taxon>
        <taxon>Viridiplantae</taxon>
        <taxon>Streptophyta</taxon>
        <taxon>Embryophyta</taxon>
        <taxon>Tracheophyta</taxon>
        <taxon>Spermatophyta</taxon>
        <taxon>Magnoliopsida</taxon>
        <taxon>Amborellales</taxon>
        <taxon>Amborellaceae</taxon>
        <taxon>Amborella</taxon>
    </lineage>
</organism>
<dbReference type="InterPro" id="IPR059002">
    <property type="entry name" value="IBH1_N"/>
</dbReference>
<name>W1PHT5_AMBTC</name>
<sequence length="189" mass="21266">MQETPKSFRHEFLRQLLLGLKHSSSRAQEMSLLERKKAIKLAADTALAMASDGSHWSRALISNLSKLDGSQSLIKTMMGDEAFQKIKKPINGASAFCRKLGARRVLKGYTMRMREKKRVPPCVSAQALAKKLVKRRTEKLKCLIPGGEFMDRYSLLVEASDYILSLKAQVDVMQRLANVLACKDIQLNE</sequence>
<dbReference type="OMA" id="SWADDAH"/>
<keyword evidence="1" id="KW-0805">Transcription regulation</keyword>
<evidence type="ECO:0000256" key="1">
    <source>
        <dbReference type="ARBA" id="ARBA00023015"/>
    </source>
</evidence>
<dbReference type="InterPro" id="IPR044660">
    <property type="entry name" value="IBH1-like"/>
</dbReference>
<dbReference type="eggNOG" id="ENOG502RYWW">
    <property type="taxonomic scope" value="Eukaryota"/>
</dbReference>
<evidence type="ECO:0000259" key="3">
    <source>
        <dbReference type="Pfam" id="PF26576"/>
    </source>
</evidence>
<evidence type="ECO:0000256" key="2">
    <source>
        <dbReference type="ARBA" id="ARBA00023163"/>
    </source>
</evidence>
<evidence type="ECO:0000313" key="4">
    <source>
        <dbReference type="EMBL" id="ERN07161.1"/>
    </source>
</evidence>
<protein>
    <recommendedName>
        <fullName evidence="3">IBH1-like N-terminal domain-containing protein</fullName>
    </recommendedName>
</protein>
<proteinExistence type="predicted"/>
<gene>
    <name evidence="4" type="ORF">AMTR_s00019p00143370</name>
</gene>
<keyword evidence="5" id="KW-1185">Reference proteome</keyword>
<dbReference type="AlphaFoldDB" id="W1PHT5"/>
<keyword evidence="2" id="KW-0804">Transcription</keyword>
<evidence type="ECO:0000313" key="5">
    <source>
        <dbReference type="Proteomes" id="UP000017836"/>
    </source>
</evidence>
<dbReference type="OrthoDB" id="1922093at2759"/>
<dbReference type="EMBL" id="KI393807">
    <property type="protein sequence ID" value="ERN07161.1"/>
    <property type="molecule type" value="Genomic_DNA"/>
</dbReference>
<dbReference type="GO" id="GO:0006355">
    <property type="term" value="P:regulation of DNA-templated transcription"/>
    <property type="evidence" value="ECO:0007669"/>
    <property type="project" value="InterPro"/>
</dbReference>
<dbReference type="Pfam" id="PF26576">
    <property type="entry name" value="IBH1_N"/>
    <property type="match status" value="1"/>
</dbReference>
<dbReference type="Gramene" id="ERN07161">
    <property type="protein sequence ID" value="ERN07161"/>
    <property type="gene ID" value="AMTR_s00019p00143370"/>
</dbReference>
<dbReference type="Proteomes" id="UP000017836">
    <property type="component" value="Unassembled WGS sequence"/>
</dbReference>
<dbReference type="PANTHER" id="PTHR33124">
    <property type="entry name" value="TRANSCRIPTION FACTOR IBH1-LIKE 1"/>
    <property type="match status" value="1"/>
</dbReference>